<dbReference type="PROSITE" id="PS50109">
    <property type="entry name" value="HIS_KIN"/>
    <property type="match status" value="1"/>
</dbReference>
<keyword evidence="4" id="KW-0597">Phosphoprotein</keyword>
<evidence type="ECO:0000256" key="12">
    <source>
        <dbReference type="SAM" id="Phobius"/>
    </source>
</evidence>
<evidence type="ECO:0000256" key="4">
    <source>
        <dbReference type="ARBA" id="ARBA00022553"/>
    </source>
</evidence>
<feature type="domain" description="Histidine kinase" evidence="13">
    <location>
        <begin position="222"/>
        <end position="426"/>
    </location>
</feature>
<dbReference type="InterPro" id="IPR004358">
    <property type="entry name" value="Sig_transdc_His_kin-like_C"/>
</dbReference>
<dbReference type="SUPFAM" id="SSF47384">
    <property type="entry name" value="Homodimeric domain of signal transducing histidine kinase"/>
    <property type="match status" value="1"/>
</dbReference>
<dbReference type="SMART" id="SM00388">
    <property type="entry name" value="HisKA"/>
    <property type="match status" value="1"/>
</dbReference>
<dbReference type="Gene3D" id="1.10.287.130">
    <property type="match status" value="1"/>
</dbReference>
<evidence type="ECO:0000256" key="5">
    <source>
        <dbReference type="ARBA" id="ARBA00022679"/>
    </source>
</evidence>
<sequence>MALSAVGIVAALAIRVDVEQRIFEDTERAAVDWIGAMNEPRPHPPVTASDVDLIQLVNSSGNVVSASRAAAGRPALSEYWPSSDDRIQHRIECAAEQCVMFTAVRPSPQEEQLLWGGESHIVYAGRTQPPILATHMLELLLGAGVLTGSVLFAGSAWILVGLALRPVEAIRRQIAQVTVTDLSMRIPEPSGRDAIALLARTANETLSRLQEAVDHQRHFASMVTHELRTPLTGLRAQLEEALLYSDVDPRLAVEDALSTLDRCQLIIDEMLALTRLRTSPHEPQRVDLTALVEEEAAQRDPKVPIHVHADETVEVCGNPVQLAEVVVNLLVNAQRHAHTCVDVSVAGADGQATVSVLDDGAGIDPADRERVFTPFVRLSAGRQRDPQGSGLGLAISRAIAQAHQGTLTVEDSPRGAKFVLRLPLASAERRPGGDRQEGRAPPRPV</sequence>
<dbReference type="PANTHER" id="PTHR45436">
    <property type="entry name" value="SENSOR HISTIDINE KINASE YKOH"/>
    <property type="match status" value="1"/>
</dbReference>
<evidence type="ECO:0000256" key="3">
    <source>
        <dbReference type="ARBA" id="ARBA00012438"/>
    </source>
</evidence>
<dbReference type="SMART" id="SM00387">
    <property type="entry name" value="HATPase_c"/>
    <property type="match status" value="1"/>
</dbReference>
<keyword evidence="5" id="KW-0808">Transferase</keyword>
<keyword evidence="16" id="KW-1185">Reference proteome</keyword>
<keyword evidence="7 15" id="KW-0418">Kinase</keyword>
<evidence type="ECO:0000256" key="9">
    <source>
        <dbReference type="ARBA" id="ARBA00023012"/>
    </source>
</evidence>
<dbReference type="Gene3D" id="3.30.565.10">
    <property type="entry name" value="Histidine kinase-like ATPase, C-terminal domain"/>
    <property type="match status" value="1"/>
</dbReference>
<keyword evidence="6 12" id="KW-0812">Transmembrane</keyword>
<feature type="transmembrane region" description="Helical" evidence="12">
    <location>
        <begin position="139"/>
        <end position="164"/>
    </location>
</feature>
<reference evidence="15 16" key="1">
    <citation type="submission" date="2019-01" db="EMBL/GenBank/DDBJ databases">
        <title>Sequencing the genomes of 1000 actinobacteria strains.</title>
        <authorList>
            <person name="Klenk H.-P."/>
        </authorList>
    </citation>
    <scope>NUCLEOTIDE SEQUENCE [LARGE SCALE GENOMIC DNA]</scope>
    <source>
        <strain evidence="15 16">DSM 43925</strain>
    </source>
</reference>
<dbReference type="InterPro" id="IPR050428">
    <property type="entry name" value="TCS_sensor_his_kinase"/>
</dbReference>
<evidence type="ECO:0000313" key="15">
    <source>
        <dbReference type="EMBL" id="RVX42650.1"/>
    </source>
</evidence>
<dbReference type="Pfam" id="PF02518">
    <property type="entry name" value="HATPase_c"/>
    <property type="match status" value="1"/>
</dbReference>
<dbReference type="InterPro" id="IPR036097">
    <property type="entry name" value="HisK_dim/P_sf"/>
</dbReference>
<evidence type="ECO:0000256" key="6">
    <source>
        <dbReference type="ARBA" id="ARBA00022692"/>
    </source>
</evidence>
<evidence type="ECO:0000256" key="10">
    <source>
        <dbReference type="ARBA" id="ARBA00023136"/>
    </source>
</evidence>
<feature type="domain" description="HAMP" evidence="14">
    <location>
        <begin position="161"/>
        <end position="214"/>
    </location>
</feature>
<keyword evidence="8 12" id="KW-1133">Transmembrane helix</keyword>
<feature type="region of interest" description="Disordered" evidence="11">
    <location>
        <begin position="423"/>
        <end position="445"/>
    </location>
</feature>
<dbReference type="SMART" id="SM00304">
    <property type="entry name" value="HAMP"/>
    <property type="match status" value="1"/>
</dbReference>
<dbReference type="InterPro" id="IPR003660">
    <property type="entry name" value="HAMP_dom"/>
</dbReference>
<evidence type="ECO:0000256" key="1">
    <source>
        <dbReference type="ARBA" id="ARBA00000085"/>
    </source>
</evidence>
<evidence type="ECO:0000259" key="14">
    <source>
        <dbReference type="PROSITE" id="PS50885"/>
    </source>
</evidence>
<dbReference type="Pfam" id="PF00512">
    <property type="entry name" value="HisKA"/>
    <property type="match status" value="1"/>
</dbReference>
<dbReference type="InterPro" id="IPR036890">
    <property type="entry name" value="HATPase_C_sf"/>
</dbReference>
<protein>
    <recommendedName>
        <fullName evidence="3">histidine kinase</fullName>
        <ecNumber evidence="3">2.7.13.3</ecNumber>
    </recommendedName>
</protein>
<gene>
    <name evidence="15" type="ORF">EDD27_5286</name>
</gene>
<dbReference type="InterPro" id="IPR003661">
    <property type="entry name" value="HisK_dim/P_dom"/>
</dbReference>
<dbReference type="GO" id="GO:0000155">
    <property type="term" value="F:phosphorelay sensor kinase activity"/>
    <property type="evidence" value="ECO:0007669"/>
    <property type="project" value="InterPro"/>
</dbReference>
<dbReference type="PANTHER" id="PTHR45436:SF5">
    <property type="entry name" value="SENSOR HISTIDINE KINASE TRCS"/>
    <property type="match status" value="1"/>
</dbReference>
<dbReference type="SUPFAM" id="SSF55874">
    <property type="entry name" value="ATPase domain of HSP90 chaperone/DNA topoisomerase II/histidine kinase"/>
    <property type="match status" value="1"/>
</dbReference>
<dbReference type="GO" id="GO:0005886">
    <property type="term" value="C:plasma membrane"/>
    <property type="evidence" value="ECO:0007669"/>
    <property type="project" value="UniProtKB-SubCell"/>
</dbReference>
<dbReference type="PRINTS" id="PR00344">
    <property type="entry name" value="BCTRLSENSOR"/>
</dbReference>
<comment type="caution">
    <text evidence="15">The sequence shown here is derived from an EMBL/GenBank/DDBJ whole genome shotgun (WGS) entry which is preliminary data.</text>
</comment>
<dbReference type="OrthoDB" id="9786919at2"/>
<evidence type="ECO:0000256" key="11">
    <source>
        <dbReference type="SAM" id="MobiDB-lite"/>
    </source>
</evidence>
<dbReference type="RefSeq" id="WP_127934701.1">
    <property type="nucleotide sequence ID" value="NZ_SAUN01000001.1"/>
</dbReference>
<feature type="compositionally biased region" description="Basic and acidic residues" evidence="11">
    <location>
        <begin position="427"/>
        <end position="445"/>
    </location>
</feature>
<dbReference type="Proteomes" id="UP000284824">
    <property type="component" value="Unassembled WGS sequence"/>
</dbReference>
<proteinExistence type="predicted"/>
<evidence type="ECO:0000256" key="2">
    <source>
        <dbReference type="ARBA" id="ARBA00004236"/>
    </source>
</evidence>
<dbReference type="CDD" id="cd00082">
    <property type="entry name" value="HisKA"/>
    <property type="match status" value="1"/>
</dbReference>
<dbReference type="InterPro" id="IPR005467">
    <property type="entry name" value="His_kinase_dom"/>
</dbReference>
<comment type="subcellular location">
    <subcellularLocation>
        <location evidence="2">Cell membrane</location>
    </subcellularLocation>
</comment>
<keyword evidence="9" id="KW-0902">Two-component regulatory system</keyword>
<comment type="catalytic activity">
    <reaction evidence="1">
        <text>ATP + protein L-histidine = ADP + protein N-phospho-L-histidine.</text>
        <dbReference type="EC" id="2.7.13.3"/>
    </reaction>
</comment>
<evidence type="ECO:0000256" key="7">
    <source>
        <dbReference type="ARBA" id="ARBA00022777"/>
    </source>
</evidence>
<dbReference type="EC" id="2.7.13.3" evidence="3"/>
<evidence type="ECO:0000313" key="16">
    <source>
        <dbReference type="Proteomes" id="UP000284824"/>
    </source>
</evidence>
<evidence type="ECO:0000256" key="8">
    <source>
        <dbReference type="ARBA" id="ARBA00022989"/>
    </source>
</evidence>
<evidence type="ECO:0000259" key="13">
    <source>
        <dbReference type="PROSITE" id="PS50109"/>
    </source>
</evidence>
<keyword evidence="10 12" id="KW-0472">Membrane</keyword>
<dbReference type="EMBL" id="SAUN01000001">
    <property type="protein sequence ID" value="RVX42650.1"/>
    <property type="molecule type" value="Genomic_DNA"/>
</dbReference>
<accession>A0A438MAA7</accession>
<dbReference type="InterPro" id="IPR003594">
    <property type="entry name" value="HATPase_dom"/>
</dbReference>
<dbReference type="PROSITE" id="PS50885">
    <property type="entry name" value="HAMP"/>
    <property type="match status" value="1"/>
</dbReference>
<organism evidence="15 16">
    <name type="scientific">Nonomuraea polychroma</name>
    <dbReference type="NCBI Taxonomy" id="46176"/>
    <lineage>
        <taxon>Bacteria</taxon>
        <taxon>Bacillati</taxon>
        <taxon>Actinomycetota</taxon>
        <taxon>Actinomycetes</taxon>
        <taxon>Streptosporangiales</taxon>
        <taxon>Streptosporangiaceae</taxon>
        <taxon>Nonomuraea</taxon>
    </lineage>
</organism>
<dbReference type="AlphaFoldDB" id="A0A438MAA7"/>
<name>A0A438MAA7_9ACTN</name>